<reference evidence="2 3" key="1">
    <citation type="submission" date="2020-08" db="EMBL/GenBank/DDBJ databases">
        <title>Genomic Encyclopedia of Type Strains, Phase IV (KMG-IV): sequencing the most valuable type-strain genomes for metagenomic binning, comparative biology and taxonomic classification.</title>
        <authorList>
            <person name="Goeker M."/>
        </authorList>
    </citation>
    <scope>NUCLEOTIDE SEQUENCE [LARGE SCALE GENOMIC DNA]</scope>
    <source>
        <strain evidence="2 3">DSM 23447</strain>
    </source>
</reference>
<keyword evidence="1" id="KW-0472">Membrane</keyword>
<evidence type="ECO:0000313" key="3">
    <source>
        <dbReference type="Proteomes" id="UP000547011"/>
    </source>
</evidence>
<feature type="transmembrane region" description="Helical" evidence="1">
    <location>
        <begin position="199"/>
        <end position="222"/>
    </location>
</feature>
<comment type="caution">
    <text evidence="2">The sequence shown here is derived from an EMBL/GenBank/DDBJ whole genome shotgun (WGS) entry which is preliminary data.</text>
</comment>
<gene>
    <name evidence="2" type="ORF">GGR20_001013</name>
</gene>
<keyword evidence="3" id="KW-1185">Reference proteome</keyword>
<proteinExistence type="predicted"/>
<dbReference type="Pfam" id="PF07077">
    <property type="entry name" value="DUF1345"/>
    <property type="match status" value="1"/>
</dbReference>
<keyword evidence="1" id="KW-0812">Transmembrane</keyword>
<keyword evidence="1" id="KW-1133">Transmembrane helix</keyword>
<accession>A0A7W6IKN0</accession>
<feature type="transmembrane region" description="Helical" evidence="1">
    <location>
        <begin position="117"/>
        <end position="139"/>
    </location>
</feature>
<evidence type="ECO:0000256" key="1">
    <source>
        <dbReference type="SAM" id="Phobius"/>
    </source>
</evidence>
<protein>
    <submittedName>
        <fullName evidence="2">Putative membrane protein</fullName>
    </submittedName>
</protein>
<name>A0A7W6IKN0_9HYPH</name>
<feature type="transmembrane region" description="Helical" evidence="1">
    <location>
        <begin position="21"/>
        <end position="39"/>
    </location>
</feature>
<organism evidence="2 3">
    <name type="scientific">Devosia subaequoris</name>
    <dbReference type="NCBI Taxonomy" id="395930"/>
    <lineage>
        <taxon>Bacteria</taxon>
        <taxon>Pseudomonadati</taxon>
        <taxon>Pseudomonadota</taxon>
        <taxon>Alphaproteobacteria</taxon>
        <taxon>Hyphomicrobiales</taxon>
        <taxon>Devosiaceae</taxon>
        <taxon>Devosia</taxon>
    </lineage>
</organism>
<dbReference type="EMBL" id="JACIEW010000002">
    <property type="protein sequence ID" value="MBB4051377.1"/>
    <property type="molecule type" value="Genomic_DNA"/>
</dbReference>
<dbReference type="RefSeq" id="WP_183310139.1">
    <property type="nucleotide sequence ID" value="NZ_JACIEW010000002.1"/>
</dbReference>
<evidence type="ECO:0000313" key="2">
    <source>
        <dbReference type="EMBL" id="MBB4051377.1"/>
    </source>
</evidence>
<feature type="transmembrane region" description="Helical" evidence="1">
    <location>
        <begin position="83"/>
        <end position="105"/>
    </location>
</feature>
<dbReference type="AlphaFoldDB" id="A0A7W6IKN0"/>
<dbReference type="InterPro" id="IPR009781">
    <property type="entry name" value="DUF1345"/>
</dbReference>
<sequence>MNDLQSHSLLRRRILPRHAQSYAGLIAGSAVLTLSLWLAPKYAIGFSSNALFAVFLALTFLKVPMLTADYLQENARAEDTPAAGIFAIVSLVVLASVVSLTLALANGGKPDPIAVTLGVASVVLGWFTVQALGALHYAYEYYQAPEEGHDEKQENAGGLQFPGDEKPDAVAFMYFSYTVGTSVATSDVKIASNTMRRRVVVHLVFSHLYNTLLLASAVNVMLSLGGGGGGG</sequence>
<dbReference type="Proteomes" id="UP000547011">
    <property type="component" value="Unassembled WGS sequence"/>
</dbReference>